<keyword evidence="9" id="KW-0472">Membrane</keyword>
<feature type="compositionally biased region" description="Basic residues" evidence="11">
    <location>
        <begin position="46"/>
        <end position="75"/>
    </location>
</feature>
<dbReference type="EMBL" id="JAEPCM010000272">
    <property type="protein sequence ID" value="MCG7946301.1"/>
    <property type="molecule type" value="Genomic_DNA"/>
</dbReference>
<dbReference type="Pfam" id="PF03544">
    <property type="entry name" value="TonB_C"/>
    <property type="match status" value="1"/>
</dbReference>
<evidence type="ECO:0000259" key="12">
    <source>
        <dbReference type="PROSITE" id="PS52015"/>
    </source>
</evidence>
<evidence type="ECO:0000256" key="6">
    <source>
        <dbReference type="ARBA" id="ARBA00022692"/>
    </source>
</evidence>
<comment type="subcellular location">
    <subcellularLocation>
        <location evidence="1 10">Cell inner membrane</location>
        <topology evidence="1 10">Single-pass membrane protein</topology>
        <orientation evidence="1 10">Periplasmic side</orientation>
    </subcellularLocation>
</comment>
<dbReference type="InterPro" id="IPR051045">
    <property type="entry name" value="TonB-dependent_transducer"/>
</dbReference>
<accession>A0A9E4KCE0</accession>
<evidence type="ECO:0000313" key="14">
    <source>
        <dbReference type="Proteomes" id="UP000886667"/>
    </source>
</evidence>
<comment type="caution">
    <text evidence="13">The sequence shown here is derived from an EMBL/GenBank/DDBJ whole genome shotgun (WGS) entry which is preliminary data.</text>
</comment>
<feature type="region of interest" description="Disordered" evidence="11">
    <location>
        <begin position="29"/>
        <end position="84"/>
    </location>
</feature>
<comment type="function">
    <text evidence="10">Interacts with outer membrane receptor proteins that carry out high-affinity binding and energy dependent uptake into the periplasmic space of specific substrates. It could act to transduce energy from the cytoplasmic membrane to specific energy-requiring processes in the outer membrane, resulting in the release into the periplasm of ligands bound by these outer membrane proteins.</text>
</comment>
<dbReference type="SUPFAM" id="SSF74653">
    <property type="entry name" value="TolA/TonB C-terminal domain"/>
    <property type="match status" value="1"/>
</dbReference>
<dbReference type="GO" id="GO:0055085">
    <property type="term" value="P:transmembrane transport"/>
    <property type="evidence" value="ECO:0007669"/>
    <property type="project" value="InterPro"/>
</dbReference>
<dbReference type="InterPro" id="IPR037682">
    <property type="entry name" value="TonB_C"/>
</dbReference>
<dbReference type="GO" id="GO:0031992">
    <property type="term" value="F:energy transducer activity"/>
    <property type="evidence" value="ECO:0007669"/>
    <property type="project" value="InterPro"/>
</dbReference>
<dbReference type="PANTHER" id="PTHR33446">
    <property type="entry name" value="PROTEIN TONB-RELATED"/>
    <property type="match status" value="1"/>
</dbReference>
<keyword evidence="4 10" id="KW-1003">Cell membrane</keyword>
<evidence type="ECO:0000256" key="5">
    <source>
        <dbReference type="ARBA" id="ARBA00022519"/>
    </source>
</evidence>
<dbReference type="GO" id="GO:0015891">
    <property type="term" value="P:siderophore transport"/>
    <property type="evidence" value="ECO:0007669"/>
    <property type="project" value="InterPro"/>
</dbReference>
<dbReference type="GO" id="GO:0030288">
    <property type="term" value="C:outer membrane-bounded periplasmic space"/>
    <property type="evidence" value="ECO:0007669"/>
    <property type="project" value="InterPro"/>
</dbReference>
<evidence type="ECO:0000256" key="8">
    <source>
        <dbReference type="ARBA" id="ARBA00022989"/>
    </source>
</evidence>
<keyword evidence="7 10" id="KW-0653">Protein transport</keyword>
<organism evidence="13 14">
    <name type="scientific">Candidatus Thiodiazotropha taylori</name>
    <dbReference type="NCBI Taxonomy" id="2792791"/>
    <lineage>
        <taxon>Bacteria</taxon>
        <taxon>Pseudomonadati</taxon>
        <taxon>Pseudomonadota</taxon>
        <taxon>Gammaproteobacteria</taxon>
        <taxon>Chromatiales</taxon>
        <taxon>Sedimenticolaceae</taxon>
        <taxon>Candidatus Thiodiazotropha</taxon>
    </lineage>
</organism>
<evidence type="ECO:0000313" key="13">
    <source>
        <dbReference type="EMBL" id="MCG7946301.1"/>
    </source>
</evidence>
<reference evidence="13" key="1">
    <citation type="journal article" date="2021" name="Proc. Natl. Acad. Sci. U.S.A.">
        <title>Global biogeography of chemosynthetic symbionts reveals both localized and globally distributed symbiont groups. .</title>
        <authorList>
            <person name="Osvatic J.T."/>
            <person name="Wilkins L.G.E."/>
            <person name="Leibrecht L."/>
            <person name="Leray M."/>
            <person name="Zauner S."/>
            <person name="Polzin J."/>
            <person name="Camacho Y."/>
            <person name="Gros O."/>
            <person name="van Gils J.A."/>
            <person name="Eisen J.A."/>
            <person name="Petersen J.M."/>
            <person name="Yuen B."/>
        </authorList>
    </citation>
    <scope>NUCLEOTIDE SEQUENCE</scope>
    <source>
        <strain evidence="13">MAGclacostrist064TRANS</strain>
    </source>
</reference>
<dbReference type="InterPro" id="IPR003538">
    <property type="entry name" value="TonB"/>
</dbReference>
<keyword evidence="10" id="KW-0735">Signal-anchor</keyword>
<keyword evidence="8" id="KW-1133">Transmembrane helix</keyword>
<evidence type="ECO:0000256" key="7">
    <source>
        <dbReference type="ARBA" id="ARBA00022927"/>
    </source>
</evidence>
<dbReference type="GO" id="GO:0015031">
    <property type="term" value="P:protein transport"/>
    <property type="evidence" value="ECO:0007669"/>
    <property type="project" value="UniProtKB-UniRule"/>
</dbReference>
<protein>
    <recommendedName>
        <fullName evidence="10">Protein TonB</fullName>
    </recommendedName>
</protein>
<dbReference type="PANTHER" id="PTHR33446:SF2">
    <property type="entry name" value="PROTEIN TONB"/>
    <property type="match status" value="1"/>
</dbReference>
<dbReference type="GO" id="GO:0098797">
    <property type="term" value="C:plasma membrane protein complex"/>
    <property type="evidence" value="ECO:0007669"/>
    <property type="project" value="TreeGrafter"/>
</dbReference>
<gene>
    <name evidence="13" type="ORF">JAZ07_08145</name>
</gene>
<evidence type="ECO:0000256" key="1">
    <source>
        <dbReference type="ARBA" id="ARBA00004383"/>
    </source>
</evidence>
<keyword evidence="6" id="KW-0812">Transmembrane</keyword>
<name>A0A9E4KCE0_9GAMM</name>
<dbReference type="InterPro" id="IPR006260">
    <property type="entry name" value="TonB/TolA_C"/>
</dbReference>
<proteinExistence type="inferred from homology"/>
<evidence type="ECO:0000256" key="2">
    <source>
        <dbReference type="ARBA" id="ARBA00006555"/>
    </source>
</evidence>
<keyword evidence="3 10" id="KW-0813">Transport</keyword>
<evidence type="ECO:0000256" key="10">
    <source>
        <dbReference type="RuleBase" id="RU362123"/>
    </source>
</evidence>
<evidence type="ECO:0000256" key="9">
    <source>
        <dbReference type="ARBA" id="ARBA00023136"/>
    </source>
</evidence>
<evidence type="ECO:0000256" key="11">
    <source>
        <dbReference type="SAM" id="MobiDB-lite"/>
    </source>
</evidence>
<evidence type="ECO:0000256" key="3">
    <source>
        <dbReference type="ARBA" id="ARBA00022448"/>
    </source>
</evidence>
<evidence type="ECO:0000256" key="4">
    <source>
        <dbReference type="ARBA" id="ARBA00022475"/>
    </source>
</evidence>
<dbReference type="PROSITE" id="PS52015">
    <property type="entry name" value="TONB_CTD"/>
    <property type="match status" value="1"/>
</dbReference>
<keyword evidence="5 10" id="KW-0997">Cell inner membrane</keyword>
<dbReference type="Gene3D" id="3.30.1150.10">
    <property type="match status" value="1"/>
</dbReference>
<comment type="similarity">
    <text evidence="2 10">Belongs to the TonB family.</text>
</comment>
<dbReference type="NCBIfam" id="TIGR01352">
    <property type="entry name" value="tonB_Cterm"/>
    <property type="match status" value="1"/>
</dbReference>
<feature type="domain" description="TonB C-terminal" evidence="12">
    <location>
        <begin position="114"/>
        <end position="203"/>
    </location>
</feature>
<dbReference type="Proteomes" id="UP000886667">
    <property type="component" value="Unassembled WGS sequence"/>
</dbReference>
<sequence>MTSWSDIRVEHAKLKKNLTDPLLVQLSFTQPTPEPVQQKPVEIKKVKQTPKPRPPKKPKPKKRLVKKVVKAKKPPPKIEPPPIVEAAPTPPIEPVNIAQPAPPKVQPKAQLLEVFLAEILSSIEQKKRYPTLARRKNIEGNVRVSFKLSCGGDITDLEIQGAHGLLRKAANKAIKAAQPFPKIPQALKCPLPITYAMAYSLNQ</sequence>
<dbReference type="PRINTS" id="PR01374">
    <property type="entry name" value="TONBPROTEIN"/>
</dbReference>
<dbReference type="AlphaFoldDB" id="A0A9E4KCE0"/>